<dbReference type="OrthoDB" id="9808890at2"/>
<comment type="similarity">
    <text evidence="1">Belongs to the peptidase C40 family.</text>
</comment>
<evidence type="ECO:0000256" key="3">
    <source>
        <dbReference type="ARBA" id="ARBA00022801"/>
    </source>
</evidence>
<dbReference type="InterPro" id="IPR038765">
    <property type="entry name" value="Papain-like_cys_pep_sf"/>
</dbReference>
<feature type="domain" description="NlpC/P60" evidence="5">
    <location>
        <begin position="352"/>
        <end position="501"/>
    </location>
</feature>
<evidence type="ECO:0000313" key="7">
    <source>
        <dbReference type="Proteomes" id="UP000307790"/>
    </source>
</evidence>
<dbReference type="Proteomes" id="UP000307790">
    <property type="component" value="Unassembled WGS sequence"/>
</dbReference>
<dbReference type="AlphaFoldDB" id="A0A5R9IPV6"/>
<dbReference type="PIRSF" id="PIRSF019015">
    <property type="entry name" value="P60_peptidase_YkfC"/>
    <property type="match status" value="1"/>
</dbReference>
<keyword evidence="2" id="KW-0645">Protease</keyword>
<accession>A0A5R9IPV6</accession>
<dbReference type="InterPro" id="IPR000064">
    <property type="entry name" value="NLP_P60_dom"/>
</dbReference>
<sequence length="501" mass="56658">MSMTKYNGTSEPARITKWWPLLIIANILSMSHAISAENSRAVTNIAATSASTTDTEESGTAKIDTLYSNVIDVDELKLTPQFWQQSLRNQQGSNANKVLMSPEQIEAFNDEQFTRGSYLKNPLSFPVRLAPDTIAKFIRAISKPASSERFYANGEILTPAHYQSYDEQMNLVSLKDYQDVRFAVVTKRTSLRTYPTLDRVFNANMDLDLDRFQETGAFPGELLAVVHTSKDEKWHFVRSYNYRAWVQDKDIAFTSRSEAKQFIGEQQRLIVTGDKVHTTFNPTNEQTSQVQLDMGVSLPILQHSDFEKYQLHRHNPYTGYIVQLPTRDAKGQLKLEPTLIPKSADVSIGYLPFTQENIINQAFKFLGERYGWGHDYNGRDCTGFVGEIYKTFGILMPRNSGQQGGDSYGVNLRFDKASTPSHKLPELANLEVGDLLYLPGHVAMFLGYHDGKPYIIHDVYGLGYVDHQGNPVKGILNGVSVTPLLPFKGYIHSLYNIKRIR</sequence>
<dbReference type="InterPro" id="IPR027017">
    <property type="entry name" value="P60_peptidase_YkfC"/>
</dbReference>
<organism evidence="6 7">
    <name type="scientific">Thalassotalea litorea</name>
    <dbReference type="NCBI Taxonomy" id="2020715"/>
    <lineage>
        <taxon>Bacteria</taxon>
        <taxon>Pseudomonadati</taxon>
        <taxon>Pseudomonadota</taxon>
        <taxon>Gammaproteobacteria</taxon>
        <taxon>Alteromonadales</taxon>
        <taxon>Colwelliaceae</taxon>
        <taxon>Thalassotalea</taxon>
    </lineage>
</organism>
<comment type="caution">
    <text evidence="6">The sequence shown here is derived from an EMBL/GenBank/DDBJ whole genome shotgun (WGS) entry which is preliminary data.</text>
</comment>
<evidence type="ECO:0000313" key="6">
    <source>
        <dbReference type="EMBL" id="TLU67574.1"/>
    </source>
</evidence>
<dbReference type="SUPFAM" id="SSF54001">
    <property type="entry name" value="Cysteine proteinases"/>
    <property type="match status" value="1"/>
</dbReference>
<keyword evidence="7" id="KW-1185">Reference proteome</keyword>
<dbReference type="PANTHER" id="PTHR47053">
    <property type="entry name" value="MUREIN DD-ENDOPEPTIDASE MEPH-RELATED"/>
    <property type="match status" value="1"/>
</dbReference>
<dbReference type="GO" id="GO:0006508">
    <property type="term" value="P:proteolysis"/>
    <property type="evidence" value="ECO:0007669"/>
    <property type="project" value="UniProtKB-KW"/>
</dbReference>
<name>A0A5R9IPV6_9GAMM</name>
<protein>
    <submittedName>
        <fullName evidence="6">Glycoside hydrolase</fullName>
    </submittedName>
</protein>
<evidence type="ECO:0000256" key="2">
    <source>
        <dbReference type="ARBA" id="ARBA00022670"/>
    </source>
</evidence>
<dbReference type="Gene3D" id="3.90.1720.10">
    <property type="entry name" value="endopeptidase domain like (from Nostoc punctiforme)"/>
    <property type="match status" value="1"/>
</dbReference>
<reference evidence="6 7" key="1">
    <citation type="submission" date="2019-05" db="EMBL/GenBank/DDBJ databases">
        <title>Genome sequences of Thalassotalea litorea 1K03283.</title>
        <authorList>
            <person name="Zhang D."/>
        </authorList>
    </citation>
    <scope>NUCLEOTIDE SEQUENCE [LARGE SCALE GENOMIC DNA]</scope>
    <source>
        <strain evidence="6 7">MCCC 1K03283</strain>
    </source>
</reference>
<dbReference type="PANTHER" id="PTHR47053:SF3">
    <property type="entry name" value="GAMMA-D-GLUTAMYL-L-LYSINE DIPEPTIDYL-PEPTIDASE"/>
    <property type="match status" value="1"/>
</dbReference>
<dbReference type="GO" id="GO:0008234">
    <property type="term" value="F:cysteine-type peptidase activity"/>
    <property type="evidence" value="ECO:0007669"/>
    <property type="project" value="UniProtKB-KW"/>
</dbReference>
<dbReference type="Pfam" id="PF00877">
    <property type="entry name" value="NLPC_P60"/>
    <property type="match status" value="1"/>
</dbReference>
<gene>
    <name evidence="6" type="ORF">FE810_01095</name>
</gene>
<dbReference type="InterPro" id="IPR051202">
    <property type="entry name" value="Peptidase_C40"/>
</dbReference>
<dbReference type="EMBL" id="VCBC01000002">
    <property type="protein sequence ID" value="TLU67574.1"/>
    <property type="molecule type" value="Genomic_DNA"/>
</dbReference>
<dbReference type="Pfam" id="PF12913">
    <property type="entry name" value="SH3_6"/>
    <property type="match status" value="1"/>
</dbReference>
<keyword evidence="3 6" id="KW-0378">Hydrolase</keyword>
<evidence type="ECO:0000256" key="4">
    <source>
        <dbReference type="ARBA" id="ARBA00022807"/>
    </source>
</evidence>
<proteinExistence type="inferred from homology"/>
<dbReference type="InterPro" id="IPR039439">
    <property type="entry name" value="SH3b1_dom"/>
</dbReference>
<evidence type="ECO:0000256" key="1">
    <source>
        <dbReference type="ARBA" id="ARBA00007074"/>
    </source>
</evidence>
<evidence type="ECO:0000259" key="5">
    <source>
        <dbReference type="PROSITE" id="PS51935"/>
    </source>
</evidence>
<keyword evidence="4" id="KW-0788">Thiol protease</keyword>
<dbReference type="PROSITE" id="PS51935">
    <property type="entry name" value="NLPC_P60"/>
    <property type="match status" value="1"/>
</dbReference>